<reference evidence="2" key="1">
    <citation type="submission" date="2018-02" db="EMBL/GenBank/DDBJ databases">
        <title>Rhizophora mucronata_Transcriptome.</title>
        <authorList>
            <person name="Meera S.P."/>
            <person name="Sreeshan A."/>
            <person name="Augustine A."/>
        </authorList>
    </citation>
    <scope>NUCLEOTIDE SEQUENCE</scope>
    <source>
        <tissue evidence="2">Leaf</tissue>
    </source>
</reference>
<keyword evidence="1" id="KW-0812">Transmembrane</keyword>
<sequence>MDLHRCQSLPTPHSKELWCMEWWLLVWWLKVWWLLVRWLKVWL</sequence>
<organism evidence="2">
    <name type="scientific">Rhizophora mucronata</name>
    <name type="common">Asiatic mangrove</name>
    <dbReference type="NCBI Taxonomy" id="61149"/>
    <lineage>
        <taxon>Eukaryota</taxon>
        <taxon>Viridiplantae</taxon>
        <taxon>Streptophyta</taxon>
        <taxon>Embryophyta</taxon>
        <taxon>Tracheophyta</taxon>
        <taxon>Spermatophyta</taxon>
        <taxon>Magnoliopsida</taxon>
        <taxon>eudicotyledons</taxon>
        <taxon>Gunneridae</taxon>
        <taxon>Pentapetalae</taxon>
        <taxon>rosids</taxon>
        <taxon>fabids</taxon>
        <taxon>Malpighiales</taxon>
        <taxon>Rhizophoraceae</taxon>
        <taxon>Rhizophora</taxon>
    </lineage>
</organism>
<dbReference type="AlphaFoldDB" id="A0A2P2QUJ2"/>
<evidence type="ECO:0000256" key="1">
    <source>
        <dbReference type="SAM" id="Phobius"/>
    </source>
</evidence>
<protein>
    <submittedName>
        <fullName evidence="2">Uncharacterized protein</fullName>
    </submittedName>
</protein>
<proteinExistence type="predicted"/>
<dbReference type="EMBL" id="GGEC01090195">
    <property type="protein sequence ID" value="MBX70679.1"/>
    <property type="molecule type" value="Transcribed_RNA"/>
</dbReference>
<keyword evidence="1" id="KW-0472">Membrane</keyword>
<name>A0A2P2QUJ2_RHIMU</name>
<evidence type="ECO:0000313" key="2">
    <source>
        <dbReference type="EMBL" id="MBX70679.1"/>
    </source>
</evidence>
<accession>A0A2P2QUJ2</accession>
<keyword evidence="1" id="KW-1133">Transmembrane helix</keyword>
<feature type="transmembrane region" description="Helical" evidence="1">
    <location>
        <begin position="20"/>
        <end position="39"/>
    </location>
</feature>